<dbReference type="AlphaFoldDB" id="A0A2Z6MIG1"/>
<organism evidence="2 3">
    <name type="scientific">Trifolium subterraneum</name>
    <name type="common">Subterranean clover</name>
    <dbReference type="NCBI Taxonomy" id="3900"/>
    <lineage>
        <taxon>Eukaryota</taxon>
        <taxon>Viridiplantae</taxon>
        <taxon>Streptophyta</taxon>
        <taxon>Embryophyta</taxon>
        <taxon>Tracheophyta</taxon>
        <taxon>Spermatophyta</taxon>
        <taxon>Magnoliopsida</taxon>
        <taxon>eudicotyledons</taxon>
        <taxon>Gunneridae</taxon>
        <taxon>Pentapetalae</taxon>
        <taxon>rosids</taxon>
        <taxon>fabids</taxon>
        <taxon>Fabales</taxon>
        <taxon>Fabaceae</taxon>
        <taxon>Papilionoideae</taxon>
        <taxon>50 kb inversion clade</taxon>
        <taxon>NPAAA clade</taxon>
        <taxon>Hologalegina</taxon>
        <taxon>IRL clade</taxon>
        <taxon>Trifolieae</taxon>
        <taxon>Trifolium</taxon>
    </lineage>
</organism>
<keyword evidence="3" id="KW-1185">Reference proteome</keyword>
<dbReference type="PANTHER" id="PTHR46328:SF34">
    <property type="entry name" value="PROTEIN FAR1-RELATED SEQUENCE 5-LIKE"/>
    <property type="match status" value="1"/>
</dbReference>
<proteinExistence type="predicted"/>
<name>A0A2Z6MIG1_TRISU</name>
<dbReference type="EMBL" id="DF973491">
    <property type="protein sequence ID" value="GAU32446.1"/>
    <property type="molecule type" value="Genomic_DNA"/>
</dbReference>
<sequence length="273" mass="31223">MKSGTHDQDHMAKTRSKRIGFGIRQEYGNKSRVDGVLTSRIFTCFKEGTRSVDKRYDSIAEPRAETRTGCQARMAISLDRKIRKYKVFDFIAQHNHPLQPLEHIHMIRSHRRISKAQASQIVLGDESGLRPKDLHEYISKQAGGRETVGFVGTKYVLVHTLSSEATTWSKAKQSSEAQRGSECLQEFRSSEKFRSSKMFRCLQEFRSYLLVMSYSEDEDVQKLKYEGLSEAIHSRPIRLQVIKGSSEAKEFPKSSEGLHQLLLSSLMICSKDN</sequence>
<feature type="domain" description="FAR1" evidence="1">
    <location>
        <begin position="16"/>
        <end position="100"/>
    </location>
</feature>
<dbReference type="InterPro" id="IPR004330">
    <property type="entry name" value="FAR1_DNA_bnd_dom"/>
</dbReference>
<reference evidence="3" key="1">
    <citation type="journal article" date="2017" name="Front. Plant Sci.">
        <title>Climate Clever Clovers: New Paradigm to Reduce the Environmental Footprint of Ruminants by Breeding Low Methanogenic Forages Utilizing Haplotype Variation.</title>
        <authorList>
            <person name="Kaur P."/>
            <person name="Appels R."/>
            <person name="Bayer P.E."/>
            <person name="Keeble-Gagnere G."/>
            <person name="Wang J."/>
            <person name="Hirakawa H."/>
            <person name="Shirasawa K."/>
            <person name="Vercoe P."/>
            <person name="Stefanova K."/>
            <person name="Durmic Z."/>
            <person name="Nichols P."/>
            <person name="Revell C."/>
            <person name="Isobe S.N."/>
            <person name="Edwards D."/>
            <person name="Erskine W."/>
        </authorList>
    </citation>
    <scope>NUCLEOTIDE SEQUENCE [LARGE SCALE GENOMIC DNA]</scope>
    <source>
        <strain evidence="3">cv. Daliak</strain>
    </source>
</reference>
<dbReference type="Pfam" id="PF03101">
    <property type="entry name" value="FAR1"/>
    <property type="match status" value="1"/>
</dbReference>
<accession>A0A2Z6MIG1</accession>
<dbReference type="OrthoDB" id="1427856at2759"/>
<evidence type="ECO:0000313" key="3">
    <source>
        <dbReference type="Proteomes" id="UP000242715"/>
    </source>
</evidence>
<gene>
    <name evidence="2" type="ORF">TSUD_158440</name>
</gene>
<protein>
    <recommendedName>
        <fullName evidence="1">FAR1 domain-containing protein</fullName>
    </recommendedName>
</protein>
<dbReference type="Proteomes" id="UP000242715">
    <property type="component" value="Unassembled WGS sequence"/>
</dbReference>
<evidence type="ECO:0000313" key="2">
    <source>
        <dbReference type="EMBL" id="GAU32446.1"/>
    </source>
</evidence>
<dbReference type="PANTHER" id="PTHR46328">
    <property type="entry name" value="FAR-RED IMPAIRED RESPONSIVE (FAR1) FAMILY PROTEIN-RELATED"/>
    <property type="match status" value="1"/>
</dbReference>
<evidence type="ECO:0000259" key="1">
    <source>
        <dbReference type="Pfam" id="PF03101"/>
    </source>
</evidence>